<accession>A0ABV5VSP4</accession>
<dbReference type="Gene3D" id="3.40.109.10">
    <property type="entry name" value="NADH Oxidase"/>
    <property type="match status" value="1"/>
</dbReference>
<dbReference type="SUPFAM" id="SSF55469">
    <property type="entry name" value="FMN-dependent nitroreductase-like"/>
    <property type="match status" value="1"/>
</dbReference>
<sequence>MDRFTVDGLPAFEALRSPVIDQIVRHSSVRSFDPGRALPEGLVETMAAAAQSAPTSSNFQSWSVVVIRDPERKSKLQELCDNQAFIGQAPLFLVFCADSSRHRYVTEKQGYRFGSDYLELLLVSVIDSALAAQNAALAAESLGLGCCMVGAIRNRAREVAELLDLPRGVFATAGLAVGYPSRPVSVKPRLPQSVVVHEESYSTENMKRGIAEYDERMARSDIYIGRRVRIPGVTPEPEEDTGDYGWVEHTARRMARGNDFRRGLALFLREHGFVME</sequence>
<dbReference type="EMBL" id="JBHMAG010000005">
    <property type="protein sequence ID" value="MFB9751301.1"/>
    <property type="molecule type" value="Genomic_DNA"/>
</dbReference>
<keyword evidence="3" id="KW-0288">FMN</keyword>
<evidence type="ECO:0000256" key="1">
    <source>
        <dbReference type="ARBA" id="ARBA00008366"/>
    </source>
</evidence>
<dbReference type="Proteomes" id="UP001589619">
    <property type="component" value="Unassembled WGS sequence"/>
</dbReference>
<dbReference type="InterPro" id="IPR016446">
    <property type="entry name" value="Flavin_OxRdtase_Frp"/>
</dbReference>
<feature type="domain" description="Nitroreductase" evidence="5">
    <location>
        <begin position="25"/>
        <end position="179"/>
    </location>
</feature>
<keyword evidence="2" id="KW-0285">Flavoprotein</keyword>
<keyword evidence="4" id="KW-0560">Oxidoreductase</keyword>
<organism evidence="6 7">
    <name type="scientific">Paenibacillus hodogayensis</name>
    <dbReference type="NCBI Taxonomy" id="279208"/>
    <lineage>
        <taxon>Bacteria</taxon>
        <taxon>Bacillati</taxon>
        <taxon>Bacillota</taxon>
        <taxon>Bacilli</taxon>
        <taxon>Bacillales</taxon>
        <taxon>Paenibacillaceae</taxon>
        <taxon>Paenibacillus</taxon>
    </lineage>
</organism>
<keyword evidence="7" id="KW-1185">Reference proteome</keyword>
<evidence type="ECO:0000259" key="5">
    <source>
        <dbReference type="Pfam" id="PF00881"/>
    </source>
</evidence>
<comment type="similarity">
    <text evidence="1">Belongs to the flavin oxidoreductase frp family.</text>
</comment>
<evidence type="ECO:0000313" key="6">
    <source>
        <dbReference type="EMBL" id="MFB9751301.1"/>
    </source>
</evidence>
<dbReference type="InterPro" id="IPR000415">
    <property type="entry name" value="Nitroreductase-like"/>
</dbReference>
<evidence type="ECO:0000256" key="2">
    <source>
        <dbReference type="ARBA" id="ARBA00022630"/>
    </source>
</evidence>
<gene>
    <name evidence="6" type="ORF">ACFFNY_06960</name>
</gene>
<proteinExistence type="inferred from homology"/>
<name>A0ABV5VSP4_9BACL</name>
<dbReference type="PANTHER" id="PTHR43425">
    <property type="entry name" value="OXYGEN-INSENSITIVE NADPH NITROREDUCTASE"/>
    <property type="match status" value="1"/>
</dbReference>
<dbReference type="InterPro" id="IPR029479">
    <property type="entry name" value="Nitroreductase"/>
</dbReference>
<dbReference type="Pfam" id="PF00881">
    <property type="entry name" value="Nitroreductase"/>
    <property type="match status" value="1"/>
</dbReference>
<reference evidence="6 7" key="1">
    <citation type="submission" date="2024-09" db="EMBL/GenBank/DDBJ databases">
        <authorList>
            <person name="Sun Q."/>
            <person name="Mori K."/>
        </authorList>
    </citation>
    <scope>NUCLEOTIDE SEQUENCE [LARGE SCALE GENOMIC DNA]</scope>
    <source>
        <strain evidence="6 7">JCM 12520</strain>
    </source>
</reference>
<evidence type="ECO:0000256" key="4">
    <source>
        <dbReference type="ARBA" id="ARBA00023002"/>
    </source>
</evidence>
<dbReference type="PANTHER" id="PTHR43425:SF2">
    <property type="entry name" value="OXYGEN-INSENSITIVE NADPH NITROREDUCTASE"/>
    <property type="match status" value="1"/>
</dbReference>
<evidence type="ECO:0000256" key="3">
    <source>
        <dbReference type="ARBA" id="ARBA00022643"/>
    </source>
</evidence>
<evidence type="ECO:0000313" key="7">
    <source>
        <dbReference type="Proteomes" id="UP001589619"/>
    </source>
</evidence>
<dbReference type="RefSeq" id="WP_344917287.1">
    <property type="nucleotide sequence ID" value="NZ_BAAAYO010000021.1"/>
</dbReference>
<protein>
    <submittedName>
        <fullName evidence="6">Nitroreductase family protein</fullName>
    </submittedName>
</protein>
<comment type="caution">
    <text evidence="6">The sequence shown here is derived from an EMBL/GenBank/DDBJ whole genome shotgun (WGS) entry which is preliminary data.</text>
</comment>